<comment type="caution">
    <text evidence="1">The sequence shown here is derived from an EMBL/GenBank/DDBJ whole genome shotgun (WGS) entry which is preliminary data.</text>
</comment>
<dbReference type="SUPFAM" id="SSF50729">
    <property type="entry name" value="PH domain-like"/>
    <property type="match status" value="1"/>
</dbReference>
<gene>
    <name evidence="1" type="ORF">SPIL2461_LOCUS20440</name>
</gene>
<dbReference type="AlphaFoldDB" id="A0A812XDI2"/>
<dbReference type="OrthoDB" id="418885at2759"/>
<evidence type="ECO:0000313" key="2">
    <source>
        <dbReference type="Proteomes" id="UP000649617"/>
    </source>
</evidence>
<organism evidence="1 2">
    <name type="scientific">Symbiodinium pilosum</name>
    <name type="common">Dinoflagellate</name>
    <dbReference type="NCBI Taxonomy" id="2952"/>
    <lineage>
        <taxon>Eukaryota</taxon>
        <taxon>Sar</taxon>
        <taxon>Alveolata</taxon>
        <taxon>Dinophyceae</taxon>
        <taxon>Suessiales</taxon>
        <taxon>Symbiodiniaceae</taxon>
        <taxon>Symbiodinium</taxon>
    </lineage>
</organism>
<keyword evidence="2" id="KW-1185">Reference proteome</keyword>
<evidence type="ECO:0000313" key="1">
    <source>
        <dbReference type="EMBL" id="CAE7718630.1"/>
    </source>
</evidence>
<dbReference type="Proteomes" id="UP000649617">
    <property type="component" value="Unassembled WGS sequence"/>
</dbReference>
<dbReference type="Gene3D" id="2.30.29.30">
    <property type="entry name" value="Pleckstrin-homology domain (PH domain)/Phosphotyrosine-binding domain (PTB)"/>
    <property type="match status" value="1"/>
</dbReference>
<name>A0A812XDI2_SYMPI</name>
<protein>
    <submittedName>
        <fullName evidence="1">Uncharacterized protein</fullName>
    </submittedName>
</protein>
<dbReference type="InterPro" id="IPR011993">
    <property type="entry name" value="PH-like_dom_sf"/>
</dbReference>
<feature type="non-terminal residue" evidence="1">
    <location>
        <position position="74"/>
    </location>
</feature>
<reference evidence="1" key="1">
    <citation type="submission" date="2021-02" db="EMBL/GenBank/DDBJ databases">
        <authorList>
            <person name="Dougan E. K."/>
            <person name="Rhodes N."/>
            <person name="Thang M."/>
            <person name="Chan C."/>
        </authorList>
    </citation>
    <scope>NUCLEOTIDE SEQUENCE</scope>
</reference>
<proteinExistence type="predicted"/>
<sequence length="74" mass="8463">RQSMDVEDARQKQKYRGKLYILNDAAAWQEAGTGHASVVGTGQQRRLQFRDEESGEVLHDRPVFAQDVYQLQGE</sequence>
<accession>A0A812XDI2</accession>
<feature type="non-terminal residue" evidence="1">
    <location>
        <position position="1"/>
    </location>
</feature>
<dbReference type="EMBL" id="CAJNIZ010045385">
    <property type="protein sequence ID" value="CAE7718630.1"/>
    <property type="molecule type" value="Genomic_DNA"/>
</dbReference>